<dbReference type="EMBL" id="JAYKXP010000004">
    <property type="protein sequence ID" value="KAK7058834.1"/>
    <property type="molecule type" value="Genomic_DNA"/>
</dbReference>
<evidence type="ECO:0000313" key="2">
    <source>
        <dbReference type="EMBL" id="KAK7058834.1"/>
    </source>
</evidence>
<organism evidence="2 3">
    <name type="scientific">Paramarasmius palmivorus</name>
    <dbReference type="NCBI Taxonomy" id="297713"/>
    <lineage>
        <taxon>Eukaryota</taxon>
        <taxon>Fungi</taxon>
        <taxon>Dikarya</taxon>
        <taxon>Basidiomycota</taxon>
        <taxon>Agaricomycotina</taxon>
        <taxon>Agaricomycetes</taxon>
        <taxon>Agaricomycetidae</taxon>
        <taxon>Agaricales</taxon>
        <taxon>Marasmiineae</taxon>
        <taxon>Marasmiaceae</taxon>
        <taxon>Paramarasmius</taxon>
    </lineage>
</organism>
<proteinExistence type="predicted"/>
<comment type="caution">
    <text evidence="2">The sequence shown here is derived from an EMBL/GenBank/DDBJ whole genome shotgun (WGS) entry which is preliminary data.</text>
</comment>
<gene>
    <name evidence="2" type="ORF">VNI00_001458</name>
</gene>
<evidence type="ECO:0000313" key="3">
    <source>
        <dbReference type="Proteomes" id="UP001383192"/>
    </source>
</evidence>
<protein>
    <submittedName>
        <fullName evidence="2">Uncharacterized protein</fullName>
    </submittedName>
</protein>
<dbReference type="Proteomes" id="UP001383192">
    <property type="component" value="Unassembled WGS sequence"/>
</dbReference>
<dbReference type="AlphaFoldDB" id="A0AAW0E4B5"/>
<feature type="region of interest" description="Disordered" evidence="1">
    <location>
        <begin position="99"/>
        <end position="162"/>
    </location>
</feature>
<keyword evidence="3" id="KW-1185">Reference proteome</keyword>
<feature type="compositionally biased region" description="Low complexity" evidence="1">
    <location>
        <begin position="145"/>
        <end position="158"/>
    </location>
</feature>
<reference evidence="2 3" key="1">
    <citation type="submission" date="2024-01" db="EMBL/GenBank/DDBJ databases">
        <title>A draft genome for a cacao thread blight-causing isolate of Paramarasmius palmivorus.</title>
        <authorList>
            <person name="Baruah I.K."/>
            <person name="Bukari Y."/>
            <person name="Amoako-Attah I."/>
            <person name="Meinhardt L.W."/>
            <person name="Bailey B.A."/>
            <person name="Cohen S.P."/>
        </authorList>
    </citation>
    <scope>NUCLEOTIDE SEQUENCE [LARGE SCALE GENOMIC DNA]</scope>
    <source>
        <strain evidence="2 3">GH-12</strain>
    </source>
</reference>
<feature type="compositionally biased region" description="Gly residues" evidence="1">
    <location>
        <begin position="134"/>
        <end position="144"/>
    </location>
</feature>
<accession>A0AAW0E4B5</accession>
<name>A0AAW0E4B5_9AGAR</name>
<sequence length="265" mass="27772">MAISIDISGNGKLGQDATNPSSQMHYNSLEIYLVSSQTAKNFTVSSGPGIFTQESGTVRHIDWPVPLCIPAGTYNLTFYESSIIDGEPHFIITPITIPIQNPNPSNPPCEGDNELLGQPQPSSPPSQPPFGQGQDQGQGQGQGQGTQTSGMVTSYTGSPPTPTGPVLITVTLSASGGLPFPFPITVTQTASTVIVSEIVRERTVTSLAGTSTLTFVETQTLLVTTTATPPPRDPGGISGAIPVNTGDATRPSFWIILAPLIMIWL</sequence>
<evidence type="ECO:0000256" key="1">
    <source>
        <dbReference type="SAM" id="MobiDB-lite"/>
    </source>
</evidence>